<evidence type="ECO:0000256" key="4">
    <source>
        <dbReference type="ARBA" id="ARBA00022989"/>
    </source>
</evidence>
<accession>A0A8B8A6V6</accession>
<dbReference type="Pfam" id="PF05478">
    <property type="entry name" value="Prominin"/>
    <property type="match status" value="1"/>
</dbReference>
<dbReference type="GeneID" id="111099953"/>
<evidence type="ECO:0000256" key="7">
    <source>
        <dbReference type="SAM" id="MobiDB-lite"/>
    </source>
</evidence>
<evidence type="ECO:0000256" key="5">
    <source>
        <dbReference type="ARBA" id="ARBA00023136"/>
    </source>
</evidence>
<feature type="compositionally biased region" description="Acidic residues" evidence="7">
    <location>
        <begin position="814"/>
        <end position="823"/>
    </location>
</feature>
<dbReference type="AlphaFoldDB" id="A0A8B8A6V6"/>
<comment type="subcellular location">
    <subcellularLocation>
        <location evidence="1">Membrane</location>
        <topology evidence="1">Multi-pass membrane protein</topology>
    </subcellularLocation>
</comment>
<feature type="transmembrane region" description="Helical" evidence="8">
    <location>
        <begin position="740"/>
        <end position="759"/>
    </location>
</feature>
<keyword evidence="4 8" id="KW-1133">Transmembrane helix</keyword>
<dbReference type="Proteomes" id="UP000694844">
    <property type="component" value="Chromosome 6"/>
</dbReference>
<dbReference type="InterPro" id="IPR008795">
    <property type="entry name" value="Prominin"/>
</dbReference>
<feature type="signal peptide" evidence="9">
    <location>
        <begin position="1"/>
        <end position="18"/>
    </location>
</feature>
<proteinExistence type="inferred from homology"/>
<feature type="region of interest" description="Disordered" evidence="7">
    <location>
        <begin position="814"/>
        <end position="845"/>
    </location>
</feature>
<dbReference type="GO" id="GO:0016020">
    <property type="term" value="C:membrane"/>
    <property type="evidence" value="ECO:0007669"/>
    <property type="project" value="UniProtKB-SubCell"/>
</dbReference>
<evidence type="ECO:0000256" key="9">
    <source>
        <dbReference type="SAM" id="SignalP"/>
    </source>
</evidence>
<evidence type="ECO:0000256" key="1">
    <source>
        <dbReference type="ARBA" id="ARBA00004141"/>
    </source>
</evidence>
<evidence type="ECO:0000256" key="3">
    <source>
        <dbReference type="ARBA" id="ARBA00022692"/>
    </source>
</evidence>
<evidence type="ECO:0000313" key="10">
    <source>
        <dbReference type="Proteomes" id="UP000694844"/>
    </source>
</evidence>
<evidence type="ECO:0000256" key="6">
    <source>
        <dbReference type="ARBA" id="ARBA00023180"/>
    </source>
</evidence>
<dbReference type="OrthoDB" id="6229420at2759"/>
<organism evidence="10 11">
    <name type="scientific">Crassostrea virginica</name>
    <name type="common">Eastern oyster</name>
    <dbReference type="NCBI Taxonomy" id="6565"/>
    <lineage>
        <taxon>Eukaryota</taxon>
        <taxon>Metazoa</taxon>
        <taxon>Spiralia</taxon>
        <taxon>Lophotrochozoa</taxon>
        <taxon>Mollusca</taxon>
        <taxon>Bivalvia</taxon>
        <taxon>Autobranchia</taxon>
        <taxon>Pteriomorphia</taxon>
        <taxon>Ostreida</taxon>
        <taxon>Ostreoidea</taxon>
        <taxon>Ostreidae</taxon>
        <taxon>Crassostrea</taxon>
    </lineage>
</organism>
<feature type="transmembrane region" description="Helical" evidence="8">
    <location>
        <begin position="779"/>
        <end position="799"/>
    </location>
</feature>
<dbReference type="PANTHER" id="PTHR22730:SF1">
    <property type="entry name" value="PROMININ-LIKE PROTEIN"/>
    <property type="match status" value="1"/>
</dbReference>
<dbReference type="KEGG" id="cvn:111099953"/>
<dbReference type="RefSeq" id="XP_022287191.1">
    <property type="nucleotide sequence ID" value="XM_022431483.1"/>
</dbReference>
<comment type="similarity">
    <text evidence="2">Belongs to the prominin family.</text>
</comment>
<dbReference type="PANTHER" id="PTHR22730">
    <property type="entry name" value="PROMININ PROM PROTEIN"/>
    <property type="match status" value="1"/>
</dbReference>
<gene>
    <name evidence="11" type="primary">LOC111099953</name>
</gene>
<name>A0A8B8A6V6_CRAVI</name>
<feature type="chain" id="PRO_5034750961" evidence="9">
    <location>
        <begin position="19"/>
        <end position="853"/>
    </location>
</feature>
<sequence length="853" mass="92656">MATSLWLLLVAVVPLAFTASITDTYGNVAYDNGTISWASPPSGIPYKTTNVYDEGSLKMLFTYVRGFINTIQPNAFPFTLIQQVMNGSFDISSQYMELVNYAMGFGICFVIGLLFMIFLPLCGCCFCCCRCCGNCGGNGKQIYEENEDCKRMGLAQALFLTSVVMAASVGCVYMTNGRFTVALQYADTSIADNLDDIMSYVNNTGMQFKYVAVDMYSIVAEALIRDISGIGSVLAAAIFNVLNIDPVINAVISLDQSLAGIKTALDQVVTDQNALTSAANSFSSALTTLKSDIDSAKSSCNGQCTPSTVCDSLDTSPLSMTVDFSAIPDLTSIQTTINDVVAQNLTGLALTAKASLDNMESTINSSTANIQSSLQTTLDTFKSTLNTMVDTLLNSLSGAVDTTSIKSDAKSFFQTALTYDVYRQYFGYGLMGILTLIPVLNIVGICCGCLCGGSDVIPTKRGCGSSCGGCLMMMSVALMFLIGSMLMSLTTLTFMIGGNFEKICQTFLDLTIFKDFIDVGAISSFSLGSMLLGDPNANISIYKALLGCRENKAPFELFSLDTLVPIDNYLNYSQYMGDIDTQINSISSAVDLSSFKILSTDMEKTLNDFKNSGIGSLNFTSINDTLGQNLGTIDFNSLISAMEAIKNSCTGPTRAKWEQNIADTKTIRDSTYPAVTSAQTNLQVSMGALETSLSGVVTKIDDVLTTAKAADDTLQNNVTSLLSSVALSYKNQILGYIDSYIARTRYLIYFELAACLPLWNLYDSFTTMFCKYTMDALNAFWFSIGWGLLFFIPVIVLAVKLSRYYRKMDKCEGYGEDDDEESEPPSTSHDAYGRIFKPNPDPPRYQYRQTIDF</sequence>
<keyword evidence="10" id="KW-1185">Reference proteome</keyword>
<keyword evidence="6" id="KW-0325">Glycoprotein</keyword>
<keyword evidence="5 8" id="KW-0472">Membrane</keyword>
<keyword evidence="3 8" id="KW-0812">Transmembrane</keyword>
<protein>
    <submittedName>
        <fullName evidence="11">Prominin-1-A-like</fullName>
    </submittedName>
</protein>
<evidence type="ECO:0000256" key="2">
    <source>
        <dbReference type="ARBA" id="ARBA00006058"/>
    </source>
</evidence>
<feature type="transmembrane region" description="Helical" evidence="8">
    <location>
        <begin position="425"/>
        <end position="450"/>
    </location>
</feature>
<feature type="transmembrane region" description="Helical" evidence="8">
    <location>
        <begin position="101"/>
        <end position="121"/>
    </location>
</feature>
<evidence type="ECO:0000313" key="11">
    <source>
        <dbReference type="RefSeq" id="XP_022287191.1"/>
    </source>
</evidence>
<reference evidence="11" key="1">
    <citation type="submission" date="2025-08" db="UniProtKB">
        <authorList>
            <consortium name="RefSeq"/>
        </authorList>
    </citation>
    <scope>IDENTIFICATION</scope>
    <source>
        <tissue evidence="11">Whole sample</tissue>
    </source>
</reference>
<keyword evidence="9" id="KW-0732">Signal</keyword>
<evidence type="ECO:0000256" key="8">
    <source>
        <dbReference type="SAM" id="Phobius"/>
    </source>
</evidence>
<feature type="transmembrane region" description="Helical" evidence="8">
    <location>
        <begin position="471"/>
        <end position="496"/>
    </location>
</feature>